<organism evidence="6 7">
    <name type="scientific">Mycena chlorophos</name>
    <name type="common">Agaric fungus</name>
    <name type="synonym">Agaricus chlorophos</name>
    <dbReference type="NCBI Taxonomy" id="658473"/>
    <lineage>
        <taxon>Eukaryota</taxon>
        <taxon>Fungi</taxon>
        <taxon>Dikarya</taxon>
        <taxon>Basidiomycota</taxon>
        <taxon>Agaricomycotina</taxon>
        <taxon>Agaricomycetes</taxon>
        <taxon>Agaricomycetidae</taxon>
        <taxon>Agaricales</taxon>
        <taxon>Marasmiineae</taxon>
        <taxon>Mycenaceae</taxon>
        <taxon>Mycena</taxon>
    </lineage>
</organism>
<dbReference type="GO" id="GO:0008270">
    <property type="term" value="F:zinc ion binding"/>
    <property type="evidence" value="ECO:0007669"/>
    <property type="project" value="UniProtKB-KW"/>
</dbReference>
<protein>
    <recommendedName>
        <fullName evidence="5">MYND-type domain-containing protein</fullName>
    </recommendedName>
</protein>
<dbReference type="Pfam" id="PF01753">
    <property type="entry name" value="zf-MYND"/>
    <property type="match status" value="1"/>
</dbReference>
<dbReference type="SUPFAM" id="SSF144232">
    <property type="entry name" value="HIT/MYND zinc finger-like"/>
    <property type="match status" value="1"/>
</dbReference>
<sequence length="263" mass="29435">MSSHFLLHQVPVGFNGADSEGPLKTTIQRCTFVDCSSGDTANLKKCAQCWWAKYCSKACQKADWKSHKSMCKAITAVRLQVAADQGEDGEPPMHRNLRHWTQRFGGTLTTIAVPALELGRHPENSEKYALLVVLNPRPHAEVGSRFKLFAADKFPMESVDLLLRNGPAKQVEAVKGVFAEYAKNNAARRARPEYAKDHFVICLVIADNEGEHALPGGPRKEVRTKNLWIARESAEDKLLQSPDWHKDLELQINLDKPAREVLD</sequence>
<name>A0A8H6S0T5_MYCCL</name>
<keyword evidence="3" id="KW-0862">Zinc</keyword>
<evidence type="ECO:0000313" key="7">
    <source>
        <dbReference type="Proteomes" id="UP000613580"/>
    </source>
</evidence>
<evidence type="ECO:0000256" key="4">
    <source>
        <dbReference type="PROSITE-ProRule" id="PRU00134"/>
    </source>
</evidence>
<dbReference type="EMBL" id="JACAZE010000026">
    <property type="protein sequence ID" value="KAF7290347.1"/>
    <property type="molecule type" value="Genomic_DNA"/>
</dbReference>
<comment type="caution">
    <text evidence="6">The sequence shown here is derived from an EMBL/GenBank/DDBJ whole genome shotgun (WGS) entry which is preliminary data.</text>
</comment>
<evidence type="ECO:0000256" key="3">
    <source>
        <dbReference type="ARBA" id="ARBA00022833"/>
    </source>
</evidence>
<feature type="domain" description="MYND-type" evidence="5">
    <location>
        <begin position="32"/>
        <end position="71"/>
    </location>
</feature>
<accession>A0A8H6S0T5</accession>
<keyword evidence="1" id="KW-0479">Metal-binding</keyword>
<evidence type="ECO:0000256" key="1">
    <source>
        <dbReference type="ARBA" id="ARBA00022723"/>
    </source>
</evidence>
<keyword evidence="2 4" id="KW-0863">Zinc-finger</keyword>
<dbReference type="Gene3D" id="6.10.140.2220">
    <property type="match status" value="1"/>
</dbReference>
<evidence type="ECO:0000259" key="5">
    <source>
        <dbReference type="PROSITE" id="PS50865"/>
    </source>
</evidence>
<dbReference type="Proteomes" id="UP000613580">
    <property type="component" value="Unassembled WGS sequence"/>
</dbReference>
<dbReference type="PROSITE" id="PS50865">
    <property type="entry name" value="ZF_MYND_2"/>
    <property type="match status" value="1"/>
</dbReference>
<reference evidence="6" key="1">
    <citation type="submission" date="2020-05" db="EMBL/GenBank/DDBJ databases">
        <title>Mycena genomes resolve the evolution of fungal bioluminescence.</title>
        <authorList>
            <person name="Tsai I.J."/>
        </authorList>
    </citation>
    <scope>NUCLEOTIDE SEQUENCE</scope>
    <source>
        <strain evidence="6">110903Hualien_Pintung</strain>
    </source>
</reference>
<dbReference type="OrthoDB" id="432970at2759"/>
<gene>
    <name evidence="6" type="ORF">HMN09_01292700</name>
</gene>
<dbReference type="AlphaFoldDB" id="A0A8H6S0T5"/>
<keyword evidence="7" id="KW-1185">Reference proteome</keyword>
<evidence type="ECO:0000313" key="6">
    <source>
        <dbReference type="EMBL" id="KAF7290347.1"/>
    </source>
</evidence>
<proteinExistence type="predicted"/>
<dbReference type="InterPro" id="IPR002893">
    <property type="entry name" value="Znf_MYND"/>
</dbReference>
<evidence type="ECO:0000256" key="2">
    <source>
        <dbReference type="ARBA" id="ARBA00022771"/>
    </source>
</evidence>